<dbReference type="AlphaFoldDB" id="A0A3G8JNL8"/>
<gene>
    <name evidence="1" type="ORF">D7316_03282</name>
</gene>
<dbReference type="EMBL" id="CP033972">
    <property type="protein sequence ID" value="AZG46681.1"/>
    <property type="molecule type" value="Genomic_DNA"/>
</dbReference>
<protein>
    <recommendedName>
        <fullName evidence="3">DUF1398 domain-containing protein</fullName>
    </recommendedName>
</protein>
<dbReference type="InterPro" id="IPR009833">
    <property type="entry name" value="DUF1398"/>
</dbReference>
<keyword evidence="2" id="KW-1185">Reference proteome</keyword>
<dbReference type="Proteomes" id="UP000271469">
    <property type="component" value="Chromosome"/>
</dbReference>
<dbReference type="Gene3D" id="3.30.1810.10">
    <property type="entry name" value="YdfO-like"/>
    <property type="match status" value="1"/>
</dbReference>
<dbReference type="KEGG" id="gom:D7316_03282"/>
<dbReference type="OrthoDB" id="4625048at2"/>
<name>A0A3G8JNL8_9ACTN</name>
<evidence type="ECO:0008006" key="3">
    <source>
        <dbReference type="Google" id="ProtNLM"/>
    </source>
</evidence>
<dbReference type="SUPFAM" id="SSF160419">
    <property type="entry name" value="YdfO-like"/>
    <property type="match status" value="1"/>
</dbReference>
<dbReference type="InterPro" id="IPR036696">
    <property type="entry name" value="YdfO-like_sf"/>
</dbReference>
<proteinExistence type="predicted"/>
<organism evidence="1 2">
    <name type="scientific">Gordonia insulae</name>
    <dbReference type="NCBI Taxonomy" id="2420509"/>
    <lineage>
        <taxon>Bacteria</taxon>
        <taxon>Bacillati</taxon>
        <taxon>Actinomycetota</taxon>
        <taxon>Actinomycetes</taxon>
        <taxon>Mycobacteriales</taxon>
        <taxon>Gordoniaceae</taxon>
        <taxon>Gordonia</taxon>
    </lineage>
</organism>
<dbReference type="RefSeq" id="WP_124709156.1">
    <property type="nucleotide sequence ID" value="NZ_CP033972.1"/>
</dbReference>
<sequence length="152" mass="16443">MTSIIDTVTTATARGAAVRPVIGGFPYLAEAMRQAGITMNYFDVPSQSMVFVTDDGDVLQPGSLLHSEPTIMPPFDEAGLITALRADQQGRSTFPEFVRATFCAGVVRYEVDLIARTCTYVGARGERYVENYPAVELPPPESTSAGVERLYG</sequence>
<dbReference type="Pfam" id="PF07166">
    <property type="entry name" value="DUF1398"/>
    <property type="match status" value="1"/>
</dbReference>
<reference evidence="1 2" key="1">
    <citation type="submission" date="2018-11" db="EMBL/GenBank/DDBJ databases">
        <title>Gordonia insulae sp. nov., isolated from an island soil.</title>
        <authorList>
            <person name="Kim Y.S."/>
            <person name="Kim S.B."/>
        </authorList>
    </citation>
    <scope>NUCLEOTIDE SEQUENCE [LARGE SCALE GENOMIC DNA]</scope>
    <source>
        <strain evidence="1 2">MMS17-SY073</strain>
    </source>
</reference>
<evidence type="ECO:0000313" key="2">
    <source>
        <dbReference type="Proteomes" id="UP000271469"/>
    </source>
</evidence>
<evidence type="ECO:0000313" key="1">
    <source>
        <dbReference type="EMBL" id="AZG46681.1"/>
    </source>
</evidence>
<accession>A0A3G8JNL8</accession>